<evidence type="ECO:0000259" key="3">
    <source>
        <dbReference type="PROSITE" id="PS50089"/>
    </source>
</evidence>
<keyword evidence="1" id="KW-0479">Metal-binding</keyword>
<dbReference type="SUPFAM" id="SSF57850">
    <property type="entry name" value="RING/U-box"/>
    <property type="match status" value="1"/>
</dbReference>
<proteinExistence type="predicted"/>
<dbReference type="AlphaFoldDB" id="A0A2V1DMG0"/>
<name>A0A2V1DMG0_9PLEO</name>
<organism evidence="4 5">
    <name type="scientific">Periconia macrospinosa</name>
    <dbReference type="NCBI Taxonomy" id="97972"/>
    <lineage>
        <taxon>Eukaryota</taxon>
        <taxon>Fungi</taxon>
        <taxon>Dikarya</taxon>
        <taxon>Ascomycota</taxon>
        <taxon>Pezizomycotina</taxon>
        <taxon>Dothideomycetes</taxon>
        <taxon>Pleosporomycetidae</taxon>
        <taxon>Pleosporales</taxon>
        <taxon>Massarineae</taxon>
        <taxon>Periconiaceae</taxon>
        <taxon>Periconia</taxon>
    </lineage>
</organism>
<dbReference type="Pfam" id="PF13639">
    <property type="entry name" value="zf-RING_2"/>
    <property type="match status" value="1"/>
</dbReference>
<keyword evidence="5" id="KW-1185">Reference proteome</keyword>
<protein>
    <recommendedName>
        <fullName evidence="3">RING-type domain-containing protein</fullName>
    </recommendedName>
</protein>
<evidence type="ECO:0000313" key="5">
    <source>
        <dbReference type="Proteomes" id="UP000244855"/>
    </source>
</evidence>
<dbReference type="Proteomes" id="UP000244855">
    <property type="component" value="Unassembled WGS sequence"/>
</dbReference>
<dbReference type="SMART" id="SM00184">
    <property type="entry name" value="RING"/>
    <property type="match status" value="1"/>
</dbReference>
<reference evidence="4 5" key="1">
    <citation type="journal article" date="2018" name="Sci. Rep.">
        <title>Comparative genomics provides insights into the lifestyle and reveals functional heterogeneity of dark septate endophytic fungi.</title>
        <authorList>
            <person name="Knapp D.G."/>
            <person name="Nemeth J.B."/>
            <person name="Barry K."/>
            <person name="Hainaut M."/>
            <person name="Henrissat B."/>
            <person name="Johnson J."/>
            <person name="Kuo A."/>
            <person name="Lim J.H.P."/>
            <person name="Lipzen A."/>
            <person name="Nolan M."/>
            <person name="Ohm R.A."/>
            <person name="Tamas L."/>
            <person name="Grigoriev I.V."/>
            <person name="Spatafora J.W."/>
            <person name="Nagy L.G."/>
            <person name="Kovacs G.M."/>
        </authorList>
    </citation>
    <scope>NUCLEOTIDE SEQUENCE [LARGE SCALE GENOMIC DNA]</scope>
    <source>
        <strain evidence="4 5">DSE2036</strain>
    </source>
</reference>
<dbReference type="InterPro" id="IPR001841">
    <property type="entry name" value="Znf_RING"/>
</dbReference>
<keyword evidence="1" id="KW-0863">Zinc-finger</keyword>
<dbReference type="OrthoDB" id="2849579at2759"/>
<accession>A0A2V1DMG0</accession>
<evidence type="ECO:0000313" key="4">
    <source>
        <dbReference type="EMBL" id="PVH99021.1"/>
    </source>
</evidence>
<sequence length="233" mass="26770">MPPFDCVVSFLDEGVEHVPSPPTSADCPVCKEQYIEKTQNLMQEKQTSPEHQDSKNEEEEQAEDPSEPHTAVRIVKCGHVFGLPCLGSWIVSHNTCPYCRDVLFDQMVYEAPKESWYLLAAHLVIWWLSHIHKSSFPTQVSFVRSQMNLVLRRAIRGLSAAQMADLVEIAAEEWRVHIEIPMSYEALVVYLRTFDGDNQMLSNIKRAFGKSFFRWYVDVLGLTERLHMEAPSQ</sequence>
<evidence type="ECO:0000256" key="1">
    <source>
        <dbReference type="PROSITE-ProRule" id="PRU00175"/>
    </source>
</evidence>
<gene>
    <name evidence="4" type="ORF">DM02DRAFT_656812</name>
</gene>
<dbReference type="InterPro" id="IPR013083">
    <property type="entry name" value="Znf_RING/FYVE/PHD"/>
</dbReference>
<keyword evidence="1" id="KW-0862">Zinc</keyword>
<dbReference type="GO" id="GO:0008270">
    <property type="term" value="F:zinc ion binding"/>
    <property type="evidence" value="ECO:0007669"/>
    <property type="project" value="UniProtKB-KW"/>
</dbReference>
<dbReference type="EMBL" id="KZ805401">
    <property type="protein sequence ID" value="PVH99021.1"/>
    <property type="molecule type" value="Genomic_DNA"/>
</dbReference>
<feature type="compositionally biased region" description="Acidic residues" evidence="2">
    <location>
        <begin position="56"/>
        <end position="65"/>
    </location>
</feature>
<evidence type="ECO:0000256" key="2">
    <source>
        <dbReference type="SAM" id="MobiDB-lite"/>
    </source>
</evidence>
<dbReference type="PROSITE" id="PS50089">
    <property type="entry name" value="ZF_RING_2"/>
    <property type="match status" value="1"/>
</dbReference>
<dbReference type="Gene3D" id="3.30.40.10">
    <property type="entry name" value="Zinc/RING finger domain, C3HC4 (zinc finger)"/>
    <property type="match status" value="1"/>
</dbReference>
<feature type="region of interest" description="Disordered" evidence="2">
    <location>
        <begin position="42"/>
        <end position="68"/>
    </location>
</feature>
<feature type="domain" description="RING-type" evidence="3">
    <location>
        <begin position="27"/>
        <end position="100"/>
    </location>
</feature>